<gene>
    <name evidence="1" type="ORF">CAPTEDRAFT_194687</name>
</gene>
<protein>
    <submittedName>
        <fullName evidence="1 2">Uncharacterized protein</fullName>
    </submittedName>
</protein>
<dbReference type="HOGENOM" id="CLU_1399462_0_0_1"/>
<proteinExistence type="predicted"/>
<evidence type="ECO:0000313" key="3">
    <source>
        <dbReference type="Proteomes" id="UP000014760"/>
    </source>
</evidence>
<reference evidence="1 3" key="2">
    <citation type="journal article" date="2013" name="Nature">
        <title>Insights into bilaterian evolution from three spiralian genomes.</title>
        <authorList>
            <person name="Simakov O."/>
            <person name="Marletaz F."/>
            <person name="Cho S.J."/>
            <person name="Edsinger-Gonzales E."/>
            <person name="Havlak P."/>
            <person name="Hellsten U."/>
            <person name="Kuo D.H."/>
            <person name="Larsson T."/>
            <person name="Lv J."/>
            <person name="Arendt D."/>
            <person name="Savage R."/>
            <person name="Osoegawa K."/>
            <person name="de Jong P."/>
            <person name="Grimwood J."/>
            <person name="Chapman J.A."/>
            <person name="Shapiro H."/>
            <person name="Aerts A."/>
            <person name="Otillar R.P."/>
            <person name="Terry A.Y."/>
            <person name="Boore J.L."/>
            <person name="Grigoriev I.V."/>
            <person name="Lindberg D.R."/>
            <person name="Seaver E.C."/>
            <person name="Weisblat D.A."/>
            <person name="Putnam N.H."/>
            <person name="Rokhsar D.S."/>
        </authorList>
    </citation>
    <scope>NUCLEOTIDE SEQUENCE</scope>
    <source>
        <strain evidence="1 3">I ESC-2004</strain>
    </source>
</reference>
<reference evidence="2" key="3">
    <citation type="submission" date="2015-06" db="UniProtKB">
        <authorList>
            <consortium name="EnsemblMetazoa"/>
        </authorList>
    </citation>
    <scope>IDENTIFICATION</scope>
</reference>
<dbReference type="AlphaFoldDB" id="R7TKY6"/>
<dbReference type="Proteomes" id="UP000014760">
    <property type="component" value="Unassembled WGS sequence"/>
</dbReference>
<dbReference type="EMBL" id="KB310351">
    <property type="protein sequence ID" value="ELT91770.1"/>
    <property type="molecule type" value="Genomic_DNA"/>
</dbReference>
<dbReference type="EMBL" id="AMQN01013629">
    <property type="status" value="NOT_ANNOTATED_CDS"/>
    <property type="molecule type" value="Genomic_DNA"/>
</dbReference>
<dbReference type="EnsemblMetazoa" id="CapteT194687">
    <property type="protein sequence ID" value="CapteP194687"/>
    <property type="gene ID" value="CapteG194687"/>
</dbReference>
<evidence type="ECO:0000313" key="2">
    <source>
        <dbReference type="EnsemblMetazoa" id="CapteP194687"/>
    </source>
</evidence>
<feature type="non-terminal residue" evidence="1">
    <location>
        <position position="195"/>
    </location>
</feature>
<organism evidence="1">
    <name type="scientific">Capitella teleta</name>
    <name type="common">Polychaete worm</name>
    <dbReference type="NCBI Taxonomy" id="283909"/>
    <lineage>
        <taxon>Eukaryota</taxon>
        <taxon>Metazoa</taxon>
        <taxon>Spiralia</taxon>
        <taxon>Lophotrochozoa</taxon>
        <taxon>Annelida</taxon>
        <taxon>Polychaeta</taxon>
        <taxon>Sedentaria</taxon>
        <taxon>Scolecida</taxon>
        <taxon>Capitellidae</taxon>
        <taxon>Capitella</taxon>
    </lineage>
</organism>
<dbReference type="EMBL" id="AMQN01013630">
    <property type="status" value="NOT_ANNOTATED_CDS"/>
    <property type="molecule type" value="Genomic_DNA"/>
</dbReference>
<sequence length="195" mass="21967">MAEFSFEKGSMHDLDGYHSQDHIKNYSQLVGFRKFTDEPHSTHDGFESRLVVPTAGIQTITPIVSGAIVASEEPVMEIAGYADVFVQLTENHLADNRWSFICSKLNYQIEARSHMYAGELRSLDTLVQKRIEDIKHRISKTDRNRRGLFDFVGDIASSLFGIPSASDVRTLKEANERLADAVEGVVQHERQITAK</sequence>
<evidence type="ECO:0000313" key="1">
    <source>
        <dbReference type="EMBL" id="ELT91770.1"/>
    </source>
</evidence>
<name>R7TKY6_CAPTE</name>
<reference evidence="3" key="1">
    <citation type="submission" date="2012-12" db="EMBL/GenBank/DDBJ databases">
        <authorList>
            <person name="Hellsten U."/>
            <person name="Grimwood J."/>
            <person name="Chapman J.A."/>
            <person name="Shapiro H."/>
            <person name="Aerts A."/>
            <person name="Otillar R.P."/>
            <person name="Terry A.Y."/>
            <person name="Boore J.L."/>
            <person name="Simakov O."/>
            <person name="Marletaz F."/>
            <person name="Cho S.-J."/>
            <person name="Edsinger-Gonzales E."/>
            <person name="Havlak P."/>
            <person name="Kuo D.-H."/>
            <person name="Larsson T."/>
            <person name="Lv J."/>
            <person name="Arendt D."/>
            <person name="Savage R."/>
            <person name="Osoegawa K."/>
            <person name="de Jong P."/>
            <person name="Lindberg D.R."/>
            <person name="Seaver E.C."/>
            <person name="Weisblat D.A."/>
            <person name="Putnam N.H."/>
            <person name="Grigoriev I.V."/>
            <person name="Rokhsar D.S."/>
        </authorList>
    </citation>
    <scope>NUCLEOTIDE SEQUENCE</scope>
    <source>
        <strain evidence="3">I ESC-2004</strain>
    </source>
</reference>
<accession>R7TKY6</accession>
<keyword evidence="3" id="KW-1185">Reference proteome</keyword>